<comment type="caution">
    <text evidence="1">The sequence shown here is derived from an EMBL/GenBank/DDBJ whole genome shotgun (WGS) entry which is preliminary data.</text>
</comment>
<evidence type="ECO:0000313" key="2">
    <source>
        <dbReference type="Proteomes" id="UP001554567"/>
    </source>
</evidence>
<protein>
    <submittedName>
        <fullName evidence="1">Pretoxin</fullName>
    </submittedName>
</protein>
<name>A0ABV3N851_9GAMM</name>
<keyword evidence="2" id="KW-1185">Reference proteome</keyword>
<accession>A0ABV3N851</accession>
<sequence length="199" mass="20942">VLGNVSDAVKQSYIDRINQMETEYQKAGASGSFNAGVEGGKLVTDIAGLLAGGSGVVKGGAVLTEKVVAKVAGKAELAAAKAGTEIVKTGTVFDSIKATQPAIPGTSIPKSFELNVNGQTVWVNPNATKHMGEYLTRNGLSHSTTEGSQAMLTSLQSAVIDASLQGFKFNEKMQVGRWELVFSQRPSDPYPVLKHALYK</sequence>
<evidence type="ECO:0000313" key="1">
    <source>
        <dbReference type="EMBL" id="MEW5292012.1"/>
    </source>
</evidence>
<dbReference type="Proteomes" id="UP001554567">
    <property type="component" value="Unassembled WGS sequence"/>
</dbReference>
<gene>
    <name evidence="1" type="ORF">ABW286_23025</name>
</gene>
<organism evidence="1 2">
    <name type="scientific">Erwinia papayae</name>
    <dbReference type="NCBI Taxonomy" id="206499"/>
    <lineage>
        <taxon>Bacteria</taxon>
        <taxon>Pseudomonadati</taxon>
        <taxon>Pseudomonadota</taxon>
        <taxon>Gammaproteobacteria</taxon>
        <taxon>Enterobacterales</taxon>
        <taxon>Erwiniaceae</taxon>
        <taxon>Erwinia</taxon>
    </lineage>
</organism>
<dbReference type="EMBL" id="JBFKZN010000030">
    <property type="protein sequence ID" value="MEW5292012.1"/>
    <property type="molecule type" value="Genomic_DNA"/>
</dbReference>
<feature type="non-terminal residue" evidence="1">
    <location>
        <position position="1"/>
    </location>
</feature>
<proteinExistence type="predicted"/>
<reference evidence="1 2" key="1">
    <citation type="submission" date="2024-07" db="EMBL/GenBank/DDBJ databases">
        <authorList>
            <person name="Dulla G.F.J."/>
            <person name="Delorm J.G."/>
        </authorList>
    </citation>
    <scope>NUCLEOTIDE SEQUENCE [LARGE SCALE GENOMIC DNA]</scope>
    <source>
        <strain evidence="1 2">JGD 233</strain>
    </source>
</reference>